<protein>
    <recommendedName>
        <fullName evidence="1">R13L1/DRL21-like LRR repeat region domain-containing protein</fullName>
    </recommendedName>
</protein>
<dbReference type="AlphaFoldDB" id="A0A9Q0FBK3"/>
<evidence type="ECO:0000313" key="2">
    <source>
        <dbReference type="EMBL" id="KAJ4828518.1"/>
    </source>
</evidence>
<organism evidence="2 3">
    <name type="scientific">Turnera subulata</name>
    <dbReference type="NCBI Taxonomy" id="218843"/>
    <lineage>
        <taxon>Eukaryota</taxon>
        <taxon>Viridiplantae</taxon>
        <taxon>Streptophyta</taxon>
        <taxon>Embryophyta</taxon>
        <taxon>Tracheophyta</taxon>
        <taxon>Spermatophyta</taxon>
        <taxon>Magnoliopsida</taxon>
        <taxon>eudicotyledons</taxon>
        <taxon>Gunneridae</taxon>
        <taxon>Pentapetalae</taxon>
        <taxon>rosids</taxon>
        <taxon>fabids</taxon>
        <taxon>Malpighiales</taxon>
        <taxon>Passifloraceae</taxon>
        <taxon>Turnera</taxon>
    </lineage>
</organism>
<dbReference type="SUPFAM" id="SSF52058">
    <property type="entry name" value="L domain-like"/>
    <property type="match status" value="2"/>
</dbReference>
<dbReference type="InterPro" id="IPR032675">
    <property type="entry name" value="LRR_dom_sf"/>
</dbReference>
<keyword evidence="3" id="KW-1185">Reference proteome</keyword>
<dbReference type="Proteomes" id="UP001141552">
    <property type="component" value="Unassembled WGS sequence"/>
</dbReference>
<evidence type="ECO:0000259" key="1">
    <source>
        <dbReference type="Pfam" id="PF25019"/>
    </source>
</evidence>
<sequence length="590" mass="66947">MVNSDIVKEQTQTAKFLRILFQPSNYAIYGDIREGYVDLLTALPSLRSDSIAELGPLEHLGGELYIWNLENVTDPSHATGANLEGKKNIEKLKLWWRDDDRVHNSSIPEQILEQLRPSSYLKALEVHNYPGVRFPNWLGENCLSKLTSLYLHRGRHCSELPALGQLELLKELRIEHFDSIVSIGPEFYGINSSNKKAFLSLEKLTFSIMPSLKQLTPPPILDDDGQVRAFPLLQELFMKHCMVLETVVPILPHYPLPSLTLLENVSPPFFNDGIHFRLSKLSTGLYRVECGGYASDLNILLERIESTMCLEELDIFSCPEIRSFQLRRFKDLSSLDVSKCPIFEYLYCGDEEGPLTCLRSLRIHECSNFISFPGQGFLAPGLRKLSLENLDALEELPNHMHSLLPSLTDLRLSDCTKLRSFPEGGLPSSIEKLEISFCDEIESSPEGGFPSSLKELEIRGCGKLVADRKNWGLQALQSLSSLDISACEEVLESFPEETLLPSSLNSLRLDGFRHLKSLDYKGLEHLSSLKKLKLYFCPQLQSLPEEGLPSSLQCLKLSFCHKTLEERCKNGREWKLISHIPRIRIDCWEI</sequence>
<accession>A0A9Q0FBK3</accession>
<evidence type="ECO:0000313" key="3">
    <source>
        <dbReference type="Proteomes" id="UP001141552"/>
    </source>
</evidence>
<name>A0A9Q0FBK3_9ROSI</name>
<feature type="domain" description="R13L1/DRL21-like LRR repeat region" evidence="1">
    <location>
        <begin position="51"/>
        <end position="176"/>
    </location>
</feature>
<proteinExistence type="predicted"/>
<gene>
    <name evidence="2" type="ORF">Tsubulata_013238</name>
</gene>
<dbReference type="Pfam" id="PF25019">
    <property type="entry name" value="LRR_R13L1-DRL21"/>
    <property type="match status" value="1"/>
</dbReference>
<dbReference type="Gene3D" id="3.80.10.10">
    <property type="entry name" value="Ribonuclease Inhibitor"/>
    <property type="match status" value="3"/>
</dbReference>
<reference evidence="2" key="2">
    <citation type="journal article" date="2023" name="Plants (Basel)">
        <title>Annotation of the Turnera subulata (Passifloraceae) Draft Genome Reveals the S-Locus Evolved after the Divergence of Turneroideae from Passifloroideae in a Stepwise Manner.</title>
        <authorList>
            <person name="Henning P.M."/>
            <person name="Roalson E.H."/>
            <person name="Mir W."/>
            <person name="McCubbin A.G."/>
            <person name="Shore J.S."/>
        </authorList>
    </citation>
    <scope>NUCLEOTIDE SEQUENCE</scope>
    <source>
        <strain evidence="2">F60SS</strain>
    </source>
</reference>
<dbReference type="PANTHER" id="PTHR47186:SF42">
    <property type="entry name" value="DISEASE RESISTANCE RPP13-LIKE PROTEIN 1"/>
    <property type="match status" value="1"/>
</dbReference>
<dbReference type="PANTHER" id="PTHR47186">
    <property type="entry name" value="LEUCINE-RICH REPEAT-CONTAINING PROTEIN 57"/>
    <property type="match status" value="1"/>
</dbReference>
<comment type="caution">
    <text evidence="2">The sequence shown here is derived from an EMBL/GenBank/DDBJ whole genome shotgun (WGS) entry which is preliminary data.</text>
</comment>
<reference evidence="2" key="1">
    <citation type="submission" date="2022-02" db="EMBL/GenBank/DDBJ databases">
        <authorList>
            <person name="Henning P.M."/>
            <person name="McCubbin A.G."/>
            <person name="Shore J.S."/>
        </authorList>
    </citation>
    <scope>NUCLEOTIDE SEQUENCE</scope>
    <source>
        <strain evidence="2">F60SS</strain>
        <tissue evidence="2">Leaves</tissue>
    </source>
</reference>
<dbReference type="InterPro" id="IPR056789">
    <property type="entry name" value="LRR_R13L1-DRL21"/>
</dbReference>
<dbReference type="OrthoDB" id="1896560at2759"/>
<dbReference type="EMBL" id="JAKUCV010006151">
    <property type="protein sequence ID" value="KAJ4828518.1"/>
    <property type="molecule type" value="Genomic_DNA"/>
</dbReference>